<evidence type="ECO:0000313" key="2">
    <source>
        <dbReference type="EMBL" id="OQD88833.1"/>
    </source>
</evidence>
<organism evidence="2 3">
    <name type="scientific">Penicillium antarcticum</name>
    <dbReference type="NCBI Taxonomy" id="416450"/>
    <lineage>
        <taxon>Eukaryota</taxon>
        <taxon>Fungi</taxon>
        <taxon>Dikarya</taxon>
        <taxon>Ascomycota</taxon>
        <taxon>Pezizomycotina</taxon>
        <taxon>Eurotiomycetes</taxon>
        <taxon>Eurotiomycetidae</taxon>
        <taxon>Eurotiales</taxon>
        <taxon>Aspergillaceae</taxon>
        <taxon>Penicillium</taxon>
    </lineage>
</organism>
<dbReference type="PANTHER" id="PTHR34315">
    <property type="match status" value="1"/>
</dbReference>
<dbReference type="OrthoDB" id="121380at2759"/>
<proteinExistence type="predicted"/>
<dbReference type="EMBL" id="MDYN01000003">
    <property type="protein sequence ID" value="OQD88833.1"/>
    <property type="molecule type" value="Genomic_DNA"/>
</dbReference>
<dbReference type="Proteomes" id="UP000191672">
    <property type="component" value="Unassembled WGS sequence"/>
</dbReference>
<feature type="signal peptide" evidence="1">
    <location>
        <begin position="1"/>
        <end position="20"/>
    </location>
</feature>
<dbReference type="SUPFAM" id="SSF49482">
    <property type="entry name" value="Aromatic compound dioxygenase"/>
    <property type="match status" value="1"/>
</dbReference>
<accession>A0A1V6QHZ9</accession>
<dbReference type="STRING" id="416450.A0A1V6QHZ9"/>
<comment type="caution">
    <text evidence="2">The sequence shown here is derived from an EMBL/GenBank/DDBJ whole genome shotgun (WGS) entry which is preliminary data.</text>
</comment>
<reference evidence="3" key="1">
    <citation type="journal article" date="2017" name="Nat. Microbiol.">
        <title>Global analysis of biosynthetic gene clusters reveals vast potential of secondary metabolite production in Penicillium species.</title>
        <authorList>
            <person name="Nielsen J.C."/>
            <person name="Grijseels S."/>
            <person name="Prigent S."/>
            <person name="Ji B."/>
            <person name="Dainat J."/>
            <person name="Nielsen K.F."/>
            <person name="Frisvad J.C."/>
            <person name="Workman M."/>
            <person name="Nielsen J."/>
        </authorList>
    </citation>
    <scope>NUCLEOTIDE SEQUENCE [LARGE SCALE GENOMIC DNA]</scope>
    <source>
        <strain evidence="3">IBT 31811</strain>
    </source>
</reference>
<dbReference type="AlphaFoldDB" id="A0A1V6QHZ9"/>
<evidence type="ECO:0008006" key="4">
    <source>
        <dbReference type="Google" id="ProtNLM"/>
    </source>
</evidence>
<dbReference type="Gene3D" id="2.60.130.10">
    <property type="entry name" value="Aromatic compound dioxygenase"/>
    <property type="match status" value="1"/>
</dbReference>
<evidence type="ECO:0000313" key="3">
    <source>
        <dbReference type="Proteomes" id="UP000191672"/>
    </source>
</evidence>
<sequence length="350" mass="38242">MRNTFLTFLAYATAISGVFAHPERHDHSKIHAPSVQARSVDKCARHIEQRRDTALLKRRSAMAKRSASPKSTASPYKYTEVQNKTCLLAPDTIFGPYDVDGELHRHDVREGQEGIELYLDLGLVDVETCEPLPDAWLTIWSCNATGTYSGYVGIDPDTVSAYDGWTMRSDGTTDDETFLRGISKTNEAGIGEFRTIFPGYYSSRTTHIHVTVQTNVTNDDTSYSDAATKHVGQLFFPEDLINSVYQLAPYHAHLSTLNRTLNSEDSVYSVANDDGYSAMISTELIGKTLAEGLIGYITIGVNKSASAIATTGQDVNVQGYLPTVSLSSSAQAAANTLDLAEGYRANGMKV</sequence>
<gene>
    <name evidence="2" type="ORF">PENANT_c003G00263</name>
</gene>
<dbReference type="PANTHER" id="PTHR34315:SF1">
    <property type="entry name" value="INTRADIOL RING-CLEAVAGE DIOXYGENASES DOMAIN-CONTAINING PROTEIN-RELATED"/>
    <property type="match status" value="1"/>
</dbReference>
<dbReference type="GO" id="GO:0005506">
    <property type="term" value="F:iron ion binding"/>
    <property type="evidence" value="ECO:0007669"/>
    <property type="project" value="InterPro"/>
</dbReference>
<feature type="chain" id="PRO_5012663940" description="Intradiol ring-cleavage dioxygenases domain-containing protein" evidence="1">
    <location>
        <begin position="21"/>
        <end position="350"/>
    </location>
</feature>
<evidence type="ECO:0000256" key="1">
    <source>
        <dbReference type="SAM" id="SignalP"/>
    </source>
</evidence>
<dbReference type="GO" id="GO:0016702">
    <property type="term" value="F:oxidoreductase activity, acting on single donors with incorporation of molecular oxygen, incorporation of two atoms of oxygen"/>
    <property type="evidence" value="ECO:0007669"/>
    <property type="project" value="InterPro"/>
</dbReference>
<dbReference type="CDD" id="cd03457">
    <property type="entry name" value="intradiol_dioxygenase_like"/>
    <property type="match status" value="1"/>
</dbReference>
<protein>
    <recommendedName>
        <fullName evidence="4">Intradiol ring-cleavage dioxygenases domain-containing protein</fullName>
    </recommendedName>
</protein>
<keyword evidence="3" id="KW-1185">Reference proteome</keyword>
<keyword evidence="1" id="KW-0732">Signal</keyword>
<dbReference type="InterPro" id="IPR015889">
    <property type="entry name" value="Intradiol_dOase_core"/>
</dbReference>
<name>A0A1V6QHZ9_9EURO</name>